<dbReference type="Proteomes" id="UP000699975">
    <property type="component" value="Unassembled WGS sequence"/>
</dbReference>
<evidence type="ECO:0000256" key="1">
    <source>
        <dbReference type="ARBA" id="ARBA00004370"/>
    </source>
</evidence>
<protein>
    <submittedName>
        <fullName evidence="7">Sterol desaturase family protein</fullName>
    </submittedName>
</protein>
<dbReference type="PANTHER" id="PTHR11863">
    <property type="entry name" value="STEROL DESATURASE"/>
    <property type="match status" value="1"/>
</dbReference>
<evidence type="ECO:0000256" key="2">
    <source>
        <dbReference type="ARBA" id="ARBA00022692"/>
    </source>
</evidence>
<keyword evidence="8" id="KW-1185">Reference proteome</keyword>
<evidence type="ECO:0000256" key="5">
    <source>
        <dbReference type="SAM" id="Phobius"/>
    </source>
</evidence>
<dbReference type="InterPro" id="IPR006694">
    <property type="entry name" value="Fatty_acid_hydroxylase"/>
</dbReference>
<feature type="transmembrane region" description="Helical" evidence="5">
    <location>
        <begin position="127"/>
        <end position="152"/>
    </location>
</feature>
<name>A0ABS6SQL7_9SPHN</name>
<dbReference type="InterPro" id="IPR050307">
    <property type="entry name" value="Sterol_Desaturase_Related"/>
</dbReference>
<evidence type="ECO:0000313" key="8">
    <source>
        <dbReference type="Proteomes" id="UP000699975"/>
    </source>
</evidence>
<sequence length="239" mass="27259">MLEFLAALAAMFILFAVFDTVTPARKQPDKKLWRTRGVIGFVLYYLIAFTAPFLWDGLLARYTLLDGSALPLWAQVGGGHILFNLFMYTWHRTMHGNDFLWRHLHQMHHSAERVDIWSAYWFHPLDMAGWALLGSLVFVGVFGISPEAAVIINLMGSFMAMFTHSNISTPHWLGLFVARPEMHAVHHERGVHRYNYADLPWFDMLFGTYRNPRKAPERAGIVDGGSDRIGDLLIGRSIG</sequence>
<reference evidence="7 8" key="1">
    <citation type="submission" date="2021-04" db="EMBL/GenBank/DDBJ databases">
        <authorList>
            <person name="Pira H."/>
            <person name="Risdian C."/>
            <person name="Wink J."/>
        </authorList>
    </citation>
    <scope>NUCLEOTIDE SEQUENCE [LARGE SCALE GENOMIC DNA]</scope>
    <source>
        <strain evidence="7 8">WH131</strain>
    </source>
</reference>
<feature type="domain" description="Fatty acid hydroxylase" evidence="6">
    <location>
        <begin position="80"/>
        <end position="208"/>
    </location>
</feature>
<organism evidence="7 8">
    <name type="scientific">Erythrobacter ani</name>
    <dbReference type="NCBI Taxonomy" id="2827235"/>
    <lineage>
        <taxon>Bacteria</taxon>
        <taxon>Pseudomonadati</taxon>
        <taxon>Pseudomonadota</taxon>
        <taxon>Alphaproteobacteria</taxon>
        <taxon>Sphingomonadales</taxon>
        <taxon>Erythrobacteraceae</taxon>
        <taxon>Erythrobacter/Porphyrobacter group</taxon>
        <taxon>Erythrobacter</taxon>
    </lineage>
</organism>
<keyword evidence="4 5" id="KW-0472">Membrane</keyword>
<comment type="caution">
    <text evidence="7">The sequence shown here is derived from an EMBL/GenBank/DDBJ whole genome shotgun (WGS) entry which is preliminary data.</text>
</comment>
<keyword evidence="3 5" id="KW-1133">Transmembrane helix</keyword>
<evidence type="ECO:0000313" key="7">
    <source>
        <dbReference type="EMBL" id="MBV7267341.1"/>
    </source>
</evidence>
<accession>A0ABS6SQL7</accession>
<dbReference type="EMBL" id="JAGSPB010000003">
    <property type="protein sequence ID" value="MBV7267341.1"/>
    <property type="molecule type" value="Genomic_DNA"/>
</dbReference>
<gene>
    <name evidence="7" type="ORF">KCG45_14235</name>
</gene>
<evidence type="ECO:0000256" key="3">
    <source>
        <dbReference type="ARBA" id="ARBA00022989"/>
    </source>
</evidence>
<comment type="subcellular location">
    <subcellularLocation>
        <location evidence="1">Membrane</location>
    </subcellularLocation>
</comment>
<feature type="transmembrane region" description="Helical" evidence="5">
    <location>
        <begin position="72"/>
        <end position="91"/>
    </location>
</feature>
<proteinExistence type="predicted"/>
<evidence type="ECO:0000256" key="4">
    <source>
        <dbReference type="ARBA" id="ARBA00023136"/>
    </source>
</evidence>
<evidence type="ECO:0000259" key="6">
    <source>
        <dbReference type="Pfam" id="PF04116"/>
    </source>
</evidence>
<keyword evidence="2 5" id="KW-0812">Transmembrane</keyword>
<feature type="transmembrane region" description="Helical" evidence="5">
    <location>
        <begin position="42"/>
        <end position="60"/>
    </location>
</feature>
<dbReference type="RefSeq" id="WP_218317958.1">
    <property type="nucleotide sequence ID" value="NZ_JAGSPB010000003.1"/>
</dbReference>
<dbReference type="Pfam" id="PF04116">
    <property type="entry name" value="FA_hydroxylase"/>
    <property type="match status" value="1"/>
</dbReference>